<reference evidence="2" key="1">
    <citation type="submission" date="2022-11" db="UniProtKB">
        <authorList>
            <consortium name="WormBaseParasite"/>
        </authorList>
    </citation>
    <scope>IDENTIFICATION</scope>
</reference>
<protein>
    <submittedName>
        <fullName evidence="2">Reverse transcriptase zinc-binding domain-containing protein</fullName>
    </submittedName>
</protein>
<evidence type="ECO:0000313" key="2">
    <source>
        <dbReference type="WBParaSite" id="nRc.2.0.1.t00432-RA"/>
    </source>
</evidence>
<keyword evidence="1" id="KW-1185">Reference proteome</keyword>
<proteinExistence type="predicted"/>
<dbReference type="Proteomes" id="UP000887565">
    <property type="component" value="Unplaced"/>
</dbReference>
<organism evidence="1 2">
    <name type="scientific">Romanomermis culicivorax</name>
    <name type="common">Nematode worm</name>
    <dbReference type="NCBI Taxonomy" id="13658"/>
    <lineage>
        <taxon>Eukaryota</taxon>
        <taxon>Metazoa</taxon>
        <taxon>Ecdysozoa</taxon>
        <taxon>Nematoda</taxon>
        <taxon>Enoplea</taxon>
        <taxon>Dorylaimia</taxon>
        <taxon>Mermithida</taxon>
        <taxon>Mermithoidea</taxon>
        <taxon>Mermithidae</taxon>
        <taxon>Romanomermis</taxon>
    </lineage>
</organism>
<evidence type="ECO:0000313" key="1">
    <source>
        <dbReference type="Proteomes" id="UP000887565"/>
    </source>
</evidence>
<dbReference type="WBParaSite" id="nRc.2.0.1.t00432-RA">
    <property type="protein sequence ID" value="nRc.2.0.1.t00432-RA"/>
    <property type="gene ID" value="nRc.2.0.1.g00432"/>
</dbReference>
<accession>A0A915HEF3</accession>
<dbReference type="AlphaFoldDB" id="A0A915HEF3"/>
<name>A0A915HEF3_ROMCU</name>
<sequence>MKSTAAGYLRNLETFNKDRKPPVIWADDLTKSQREEKHKNWAIKNQETLKQDGCTIGCFNYINKYKLKESGECTHCKKEEEIIHIISECKAVEQFWCQLKK</sequence>